<sequence>MHRNLTERFGGILATGFDYAKARTAGVNHGDRPTVASG</sequence>
<dbReference type="EMBL" id="MZLD01000067">
    <property type="protein sequence ID" value="PRM17706.1"/>
    <property type="molecule type" value="Genomic_DNA"/>
</dbReference>
<protein>
    <submittedName>
        <fullName evidence="1">Uncharacterized protein</fullName>
    </submittedName>
</protein>
<organism evidence="1 2">
    <name type="scientific">Haemophilus influenzae</name>
    <dbReference type="NCBI Taxonomy" id="727"/>
    <lineage>
        <taxon>Bacteria</taxon>
        <taxon>Pseudomonadati</taxon>
        <taxon>Pseudomonadota</taxon>
        <taxon>Gammaproteobacteria</taxon>
        <taxon>Pasteurellales</taxon>
        <taxon>Pasteurellaceae</taxon>
        <taxon>Haemophilus</taxon>
    </lineage>
</organism>
<reference evidence="1 2" key="1">
    <citation type="submission" date="2017-02" db="EMBL/GenBank/DDBJ databases">
        <title>Haemophilus influenzae in COPD genome sequencing project.</title>
        <authorList>
            <person name="Murphy T.F."/>
            <person name="Kong Y."/>
            <person name="Nadendla S."/>
            <person name="Tettelin H."/>
            <person name="Pettigrew M."/>
        </authorList>
    </citation>
    <scope>NUCLEOTIDE SEQUENCE [LARGE SCALE GENOMIC DNA]</scope>
    <source>
        <strain evidence="1 2">13P36H1</strain>
    </source>
</reference>
<accession>A0ABD6WUJ5</accession>
<gene>
    <name evidence="1" type="ORF">BVZ99_01557</name>
</gene>
<dbReference type="AlphaFoldDB" id="A0ABD6WUJ5"/>
<evidence type="ECO:0000313" key="2">
    <source>
        <dbReference type="Proteomes" id="UP000238866"/>
    </source>
</evidence>
<evidence type="ECO:0000313" key="1">
    <source>
        <dbReference type="EMBL" id="PRM17706.1"/>
    </source>
</evidence>
<comment type="caution">
    <text evidence="1">The sequence shown here is derived from an EMBL/GenBank/DDBJ whole genome shotgun (WGS) entry which is preliminary data.</text>
</comment>
<proteinExistence type="predicted"/>
<dbReference type="Proteomes" id="UP000238866">
    <property type="component" value="Unassembled WGS sequence"/>
</dbReference>
<name>A0ABD6WUJ5_HAEIF</name>